<protein>
    <submittedName>
        <fullName evidence="1">Uncharacterized protein</fullName>
    </submittedName>
</protein>
<reference evidence="2" key="1">
    <citation type="journal article" date="2019" name="Int. J. Syst. Evol. Microbiol.">
        <title>The Global Catalogue of Microorganisms (GCM) 10K type strain sequencing project: providing services to taxonomists for standard genome sequencing and annotation.</title>
        <authorList>
            <consortium name="The Broad Institute Genomics Platform"/>
            <consortium name="The Broad Institute Genome Sequencing Center for Infectious Disease"/>
            <person name="Wu L."/>
            <person name="Ma J."/>
        </authorList>
    </citation>
    <scope>NUCLEOTIDE SEQUENCE [LARGE SCALE GENOMIC DNA]</scope>
    <source>
        <strain evidence="2">CECT 7184</strain>
    </source>
</reference>
<evidence type="ECO:0000313" key="1">
    <source>
        <dbReference type="EMBL" id="MFC5713481.1"/>
    </source>
</evidence>
<dbReference type="EMBL" id="JBHSOZ010000005">
    <property type="protein sequence ID" value="MFC5713481.1"/>
    <property type="molecule type" value="Genomic_DNA"/>
</dbReference>
<organism evidence="1 2">
    <name type="scientific">Thalassorhabdus alkalitolerans</name>
    <dbReference type="NCBI Taxonomy" id="2282697"/>
    <lineage>
        <taxon>Bacteria</taxon>
        <taxon>Bacillati</taxon>
        <taxon>Bacillota</taxon>
        <taxon>Bacilli</taxon>
        <taxon>Bacillales</taxon>
        <taxon>Bacillaceae</taxon>
        <taxon>Thalassorhabdus</taxon>
    </lineage>
</organism>
<sequence>MNLNFLLDPDDSAKMALSFLSNYHEPIILLSSQPLPAIFITDQTITPDLRKQ</sequence>
<dbReference type="RefSeq" id="WP_385941339.1">
    <property type="nucleotide sequence ID" value="NZ_JBHSOZ010000005.1"/>
</dbReference>
<proteinExistence type="predicted"/>
<keyword evidence="2" id="KW-1185">Reference proteome</keyword>
<gene>
    <name evidence="1" type="ORF">ACFPU1_11860</name>
</gene>
<evidence type="ECO:0000313" key="2">
    <source>
        <dbReference type="Proteomes" id="UP001596142"/>
    </source>
</evidence>
<name>A0ABW0YP00_9BACI</name>
<dbReference type="Proteomes" id="UP001596142">
    <property type="component" value="Unassembled WGS sequence"/>
</dbReference>
<comment type="caution">
    <text evidence="1">The sequence shown here is derived from an EMBL/GenBank/DDBJ whole genome shotgun (WGS) entry which is preliminary data.</text>
</comment>
<accession>A0ABW0YP00</accession>